<dbReference type="PROSITE" id="PS50052">
    <property type="entry name" value="GUANYLATE_KINASE_2"/>
    <property type="match status" value="1"/>
</dbReference>
<dbReference type="GO" id="GO:0005524">
    <property type="term" value="F:ATP binding"/>
    <property type="evidence" value="ECO:0007669"/>
    <property type="project" value="UniProtKB-UniRule"/>
</dbReference>
<feature type="domain" description="Guanylate kinase-like" evidence="10">
    <location>
        <begin position="11"/>
        <end position="189"/>
    </location>
</feature>
<dbReference type="InterPro" id="IPR020590">
    <property type="entry name" value="Guanylate_kinase_CS"/>
</dbReference>
<evidence type="ECO:0000256" key="8">
    <source>
        <dbReference type="ARBA" id="ARBA00030128"/>
    </source>
</evidence>
<comment type="catalytic activity">
    <reaction evidence="9">
        <text>GMP + ATP = GDP + ADP</text>
        <dbReference type="Rhea" id="RHEA:20780"/>
        <dbReference type="ChEBI" id="CHEBI:30616"/>
        <dbReference type="ChEBI" id="CHEBI:58115"/>
        <dbReference type="ChEBI" id="CHEBI:58189"/>
        <dbReference type="ChEBI" id="CHEBI:456216"/>
        <dbReference type="EC" id="2.7.4.8"/>
    </reaction>
</comment>
<dbReference type="PANTHER" id="PTHR23117">
    <property type="entry name" value="GUANYLATE KINASE-RELATED"/>
    <property type="match status" value="1"/>
</dbReference>
<organism evidence="11 12">
    <name type="scientific">Vasconcelosia minhoensis LEGE 07310</name>
    <dbReference type="NCBI Taxonomy" id="915328"/>
    <lineage>
        <taxon>Bacteria</taxon>
        <taxon>Bacillati</taxon>
        <taxon>Cyanobacteriota</taxon>
        <taxon>Cyanophyceae</taxon>
        <taxon>Nodosilineales</taxon>
        <taxon>Cymatolegaceae</taxon>
        <taxon>Vasconcelosia</taxon>
        <taxon>Vasconcelosia minhoensis</taxon>
    </lineage>
</organism>
<dbReference type="InterPro" id="IPR017665">
    <property type="entry name" value="Guanylate_kinase"/>
</dbReference>
<dbReference type="GO" id="GO:0005829">
    <property type="term" value="C:cytosol"/>
    <property type="evidence" value="ECO:0007669"/>
    <property type="project" value="TreeGrafter"/>
</dbReference>
<dbReference type="CDD" id="cd00071">
    <property type="entry name" value="GMPK"/>
    <property type="match status" value="1"/>
</dbReference>
<comment type="similarity">
    <text evidence="1 9">Belongs to the guanylate kinase family.</text>
</comment>
<keyword evidence="7 9" id="KW-0067">ATP-binding</keyword>
<dbReference type="RefSeq" id="WP_193905201.1">
    <property type="nucleotide sequence ID" value="NZ_JADEXG010000006.1"/>
</dbReference>
<sequence length="212" mass="23969">MATLEPIAQPGKLIVFTGPSGVGKGTLLRRLLQLHPVLYLSISATTRQPRPHEIHGQHYYFVSRETFEQMIERSELLEWAEFAGNYYGTPRDPVVEAVEQGRWVILEIELAGARQIRDTFPLAQQIFVLPPSIEELETRIRRRAQDSESAIARRMARARVEIDAADEFDFQIVNDDLDQAISQLETALFVEMPAPAEMPIKTSLELSAEPGD</sequence>
<dbReference type="SUPFAM" id="SSF52540">
    <property type="entry name" value="P-loop containing nucleoside triphosphate hydrolases"/>
    <property type="match status" value="1"/>
</dbReference>
<evidence type="ECO:0000256" key="3">
    <source>
        <dbReference type="ARBA" id="ARBA00016296"/>
    </source>
</evidence>
<dbReference type="InterPro" id="IPR027417">
    <property type="entry name" value="P-loop_NTPase"/>
</dbReference>
<dbReference type="InterPro" id="IPR008144">
    <property type="entry name" value="Guanylate_kin-like_dom"/>
</dbReference>
<dbReference type="GO" id="GO:0004385">
    <property type="term" value="F:GMP kinase activity"/>
    <property type="evidence" value="ECO:0007669"/>
    <property type="project" value="UniProtKB-UniRule"/>
</dbReference>
<evidence type="ECO:0000313" key="12">
    <source>
        <dbReference type="Proteomes" id="UP000636505"/>
    </source>
</evidence>
<dbReference type="FunFam" id="3.30.63.10:FF:000002">
    <property type="entry name" value="Guanylate kinase 1"/>
    <property type="match status" value="1"/>
</dbReference>
<gene>
    <name evidence="9 11" type="primary">gmk</name>
    <name evidence="11" type="ORF">IQ241_03960</name>
</gene>
<protein>
    <recommendedName>
        <fullName evidence="3 9">Guanylate kinase</fullName>
        <ecNumber evidence="2 9">2.7.4.8</ecNumber>
    </recommendedName>
    <alternativeName>
        <fullName evidence="8 9">GMP kinase</fullName>
    </alternativeName>
</protein>
<reference evidence="11" key="1">
    <citation type="submission" date="2020-10" db="EMBL/GenBank/DDBJ databases">
        <authorList>
            <person name="Castelo-Branco R."/>
            <person name="Eusebio N."/>
            <person name="Adriana R."/>
            <person name="Vieira A."/>
            <person name="Brugerolle De Fraissinette N."/>
            <person name="Rezende De Castro R."/>
            <person name="Schneider M.P."/>
            <person name="Vasconcelos V."/>
            <person name="Leao P.N."/>
        </authorList>
    </citation>
    <scope>NUCLEOTIDE SEQUENCE</scope>
    <source>
        <strain evidence="11">LEGE 07310</strain>
    </source>
</reference>
<evidence type="ECO:0000256" key="6">
    <source>
        <dbReference type="ARBA" id="ARBA00022777"/>
    </source>
</evidence>
<evidence type="ECO:0000256" key="4">
    <source>
        <dbReference type="ARBA" id="ARBA00022679"/>
    </source>
</evidence>
<comment type="function">
    <text evidence="9">Essential for recycling GMP and indirectly, cGMP.</text>
</comment>
<dbReference type="EC" id="2.7.4.8" evidence="2 9"/>
<dbReference type="Gene3D" id="3.40.50.300">
    <property type="entry name" value="P-loop containing nucleotide triphosphate hydrolases"/>
    <property type="match status" value="1"/>
</dbReference>
<evidence type="ECO:0000256" key="7">
    <source>
        <dbReference type="ARBA" id="ARBA00022840"/>
    </source>
</evidence>
<comment type="subcellular location">
    <subcellularLocation>
        <location evidence="9">Cytoplasm</location>
    </subcellularLocation>
</comment>
<dbReference type="Gene3D" id="3.30.63.10">
    <property type="entry name" value="Guanylate Kinase phosphate binding domain"/>
    <property type="match status" value="1"/>
</dbReference>
<dbReference type="InterPro" id="IPR008145">
    <property type="entry name" value="GK/Ca_channel_bsu"/>
</dbReference>
<dbReference type="PROSITE" id="PS00856">
    <property type="entry name" value="GUANYLATE_KINASE_1"/>
    <property type="match status" value="1"/>
</dbReference>
<dbReference type="EMBL" id="JADEXG010000006">
    <property type="protein sequence ID" value="MBE9076457.1"/>
    <property type="molecule type" value="Genomic_DNA"/>
</dbReference>
<keyword evidence="9" id="KW-0963">Cytoplasm</keyword>
<dbReference type="Proteomes" id="UP000636505">
    <property type="component" value="Unassembled WGS sequence"/>
</dbReference>
<keyword evidence="6 9" id="KW-0418">Kinase</keyword>
<evidence type="ECO:0000256" key="5">
    <source>
        <dbReference type="ARBA" id="ARBA00022741"/>
    </source>
</evidence>
<evidence type="ECO:0000259" key="10">
    <source>
        <dbReference type="PROSITE" id="PS50052"/>
    </source>
</evidence>
<evidence type="ECO:0000313" key="11">
    <source>
        <dbReference type="EMBL" id="MBE9076457.1"/>
    </source>
</evidence>
<feature type="binding site" evidence="9">
    <location>
        <begin position="18"/>
        <end position="25"/>
    </location>
    <ligand>
        <name>ATP</name>
        <dbReference type="ChEBI" id="CHEBI:30616"/>
    </ligand>
</feature>
<dbReference type="SMART" id="SM00072">
    <property type="entry name" value="GuKc"/>
    <property type="match status" value="1"/>
</dbReference>
<name>A0A8J7A502_9CYAN</name>
<keyword evidence="4 9" id="KW-0808">Transferase</keyword>
<dbReference type="Pfam" id="PF00625">
    <property type="entry name" value="Guanylate_kin"/>
    <property type="match status" value="1"/>
</dbReference>
<comment type="caution">
    <text evidence="11">The sequence shown here is derived from an EMBL/GenBank/DDBJ whole genome shotgun (WGS) entry which is preliminary data.</text>
</comment>
<dbReference type="PANTHER" id="PTHR23117:SF13">
    <property type="entry name" value="GUANYLATE KINASE"/>
    <property type="match status" value="1"/>
</dbReference>
<dbReference type="NCBIfam" id="TIGR03263">
    <property type="entry name" value="guanyl_kin"/>
    <property type="match status" value="1"/>
</dbReference>
<evidence type="ECO:0000256" key="2">
    <source>
        <dbReference type="ARBA" id="ARBA00012961"/>
    </source>
</evidence>
<evidence type="ECO:0000256" key="1">
    <source>
        <dbReference type="ARBA" id="ARBA00005790"/>
    </source>
</evidence>
<evidence type="ECO:0000256" key="9">
    <source>
        <dbReference type="HAMAP-Rule" id="MF_00328"/>
    </source>
</evidence>
<proteinExistence type="inferred from homology"/>
<accession>A0A8J7A502</accession>
<dbReference type="HAMAP" id="MF_00328">
    <property type="entry name" value="Guanylate_kinase"/>
    <property type="match status" value="1"/>
</dbReference>
<keyword evidence="12" id="KW-1185">Reference proteome</keyword>
<keyword evidence="5 9" id="KW-0547">Nucleotide-binding</keyword>
<dbReference type="AlphaFoldDB" id="A0A8J7A502"/>